<dbReference type="RefSeq" id="WP_075732320.1">
    <property type="nucleotide sequence ID" value="NZ_CP009249.1"/>
</dbReference>
<dbReference type="OrthoDB" id="4427829at2"/>
<protein>
    <submittedName>
        <fullName evidence="4">Uncharacterized protein</fullName>
    </submittedName>
</protein>
<reference evidence="4 5" key="1">
    <citation type="submission" date="2014-08" db="EMBL/GenBank/DDBJ databases">
        <title>Complete genome sequence of Corynebacterium phocae M408/89/1(T)(=DSM 44612(T)), isolated from the common seal (Phoca vitulina).</title>
        <authorList>
            <person name="Ruckert C."/>
            <person name="Albersmeier A."/>
            <person name="Winkler A."/>
            <person name="Kalinowski J."/>
        </authorList>
    </citation>
    <scope>NUCLEOTIDE SEQUENCE [LARGE SCALE GENOMIC DNA]</scope>
    <source>
        <strain evidence="4 5">M408/89/1</strain>
    </source>
</reference>
<gene>
    <name evidence="4" type="ORF">CPHO_00565</name>
</gene>
<keyword evidence="2" id="KW-1133">Transmembrane helix</keyword>
<feature type="region of interest" description="Disordered" evidence="1">
    <location>
        <begin position="266"/>
        <end position="331"/>
    </location>
</feature>
<evidence type="ECO:0000256" key="2">
    <source>
        <dbReference type="SAM" id="Phobius"/>
    </source>
</evidence>
<keyword evidence="2" id="KW-0812">Transmembrane</keyword>
<sequence length="375" mass="41051">MTYRFGPKAIAIAASLAVATATATIPATVPVAAAVGETNDAMPHGLYVQPSPEGEEFWKEFKTFQTISLARHTFHTAARKARYDLDAPDEYYRTLYDVHERSEYACYIAKARMGLALLKYEGNEAAQGIDTAKVGLDLAESEKAYPLLKEAESEAFKMALASDDSDPHRKAKNYRHQVFQEGSGKLNDYIQILKGEDKRALLEYDPYAVIDWGIPEGWFEKAVEVVDPTPEALALTVTKADGDYVDLKKLVADSAANKESLDEAISAMKPGDGHGHGHGHGTPPADSDEPKQEEPKVEDPKQEDPNVEDPKQEDPKQEDPKQEDPKPETGSMKEILGSHEIVLLLGSLLGSLGLVSLLVSAAQRGFARFHFPAGF</sequence>
<evidence type="ECO:0000256" key="1">
    <source>
        <dbReference type="SAM" id="MobiDB-lite"/>
    </source>
</evidence>
<name>A0A1L7D0I7_9CORY</name>
<keyword evidence="2" id="KW-0472">Membrane</keyword>
<evidence type="ECO:0000313" key="4">
    <source>
        <dbReference type="EMBL" id="APT91666.1"/>
    </source>
</evidence>
<feature type="chain" id="PRO_5038836932" evidence="3">
    <location>
        <begin position="24"/>
        <end position="375"/>
    </location>
</feature>
<keyword evidence="5" id="KW-1185">Reference proteome</keyword>
<feature type="transmembrane region" description="Helical" evidence="2">
    <location>
        <begin position="341"/>
        <end position="362"/>
    </location>
</feature>
<organism evidence="4 5">
    <name type="scientific">Corynebacterium phocae</name>
    <dbReference type="NCBI Taxonomy" id="161895"/>
    <lineage>
        <taxon>Bacteria</taxon>
        <taxon>Bacillati</taxon>
        <taxon>Actinomycetota</taxon>
        <taxon>Actinomycetes</taxon>
        <taxon>Mycobacteriales</taxon>
        <taxon>Corynebacteriaceae</taxon>
        <taxon>Corynebacterium</taxon>
    </lineage>
</organism>
<dbReference type="STRING" id="161895.CPHO_00565"/>
<dbReference type="EMBL" id="CP009249">
    <property type="protein sequence ID" value="APT91666.1"/>
    <property type="molecule type" value="Genomic_DNA"/>
</dbReference>
<evidence type="ECO:0000313" key="5">
    <source>
        <dbReference type="Proteomes" id="UP000185491"/>
    </source>
</evidence>
<dbReference type="AlphaFoldDB" id="A0A1L7D0I7"/>
<proteinExistence type="predicted"/>
<dbReference type="Proteomes" id="UP000185491">
    <property type="component" value="Chromosome"/>
</dbReference>
<dbReference type="KEGG" id="cpho:CPHO_00565"/>
<keyword evidence="3" id="KW-0732">Signal</keyword>
<evidence type="ECO:0000256" key="3">
    <source>
        <dbReference type="SAM" id="SignalP"/>
    </source>
</evidence>
<feature type="signal peptide" evidence="3">
    <location>
        <begin position="1"/>
        <end position="23"/>
    </location>
</feature>
<feature type="compositionally biased region" description="Basic and acidic residues" evidence="1">
    <location>
        <begin position="288"/>
        <end position="327"/>
    </location>
</feature>
<accession>A0A1L7D0I7</accession>